<proteinExistence type="predicted"/>
<protein>
    <submittedName>
        <fullName evidence="2">Uncharacterized protein</fullName>
    </submittedName>
</protein>
<reference evidence="2 3" key="1">
    <citation type="submission" date="2014-09" db="EMBL/GenBank/DDBJ databases">
        <authorList>
            <person name="Ellenberger Sabrina"/>
        </authorList>
    </citation>
    <scope>NUCLEOTIDE SEQUENCE [LARGE SCALE GENOMIC DNA]</scope>
    <source>
        <strain evidence="2 3">CBS 412.66</strain>
    </source>
</reference>
<evidence type="ECO:0000313" key="3">
    <source>
        <dbReference type="Proteomes" id="UP000054107"/>
    </source>
</evidence>
<feature type="compositionally biased region" description="Acidic residues" evidence="1">
    <location>
        <begin position="621"/>
        <end position="631"/>
    </location>
</feature>
<feature type="compositionally biased region" description="Basic and acidic residues" evidence="1">
    <location>
        <begin position="595"/>
        <end position="604"/>
    </location>
</feature>
<feature type="compositionally biased region" description="Basic and acidic residues" evidence="1">
    <location>
        <begin position="545"/>
        <end position="554"/>
    </location>
</feature>
<dbReference type="OrthoDB" id="2283560at2759"/>
<gene>
    <name evidence="2" type="primary">PARPA_05538.1 scaffold 18616</name>
</gene>
<feature type="compositionally biased region" description="Low complexity" evidence="1">
    <location>
        <begin position="611"/>
        <end position="620"/>
    </location>
</feature>
<feature type="compositionally biased region" description="Basic and acidic residues" evidence="1">
    <location>
        <begin position="521"/>
        <end position="534"/>
    </location>
</feature>
<feature type="region of interest" description="Disordered" evidence="1">
    <location>
        <begin position="658"/>
        <end position="679"/>
    </location>
</feature>
<evidence type="ECO:0000313" key="2">
    <source>
        <dbReference type="EMBL" id="CEP11658.1"/>
    </source>
</evidence>
<keyword evidence="3" id="KW-1185">Reference proteome</keyword>
<feature type="compositionally biased region" description="Acidic residues" evidence="1">
    <location>
        <begin position="535"/>
        <end position="544"/>
    </location>
</feature>
<evidence type="ECO:0000256" key="1">
    <source>
        <dbReference type="SAM" id="MobiDB-lite"/>
    </source>
</evidence>
<organism evidence="2 3">
    <name type="scientific">Parasitella parasitica</name>
    <dbReference type="NCBI Taxonomy" id="35722"/>
    <lineage>
        <taxon>Eukaryota</taxon>
        <taxon>Fungi</taxon>
        <taxon>Fungi incertae sedis</taxon>
        <taxon>Mucoromycota</taxon>
        <taxon>Mucoromycotina</taxon>
        <taxon>Mucoromycetes</taxon>
        <taxon>Mucorales</taxon>
        <taxon>Mucorineae</taxon>
        <taxon>Mucoraceae</taxon>
        <taxon>Parasitella</taxon>
    </lineage>
</organism>
<name>A0A0B7N8A9_9FUNG</name>
<feature type="region of interest" description="Disordered" evidence="1">
    <location>
        <begin position="505"/>
        <end position="637"/>
    </location>
</feature>
<dbReference type="AlphaFoldDB" id="A0A0B7N8A9"/>
<dbReference type="InterPro" id="IPR032675">
    <property type="entry name" value="LRR_dom_sf"/>
</dbReference>
<sequence length="715" mass="81941">MEFTEENSLKTLLQNVKKNNEFAPSVKSVQLVNHVEIPNIVGRCSENTVYLRDLFVKHFNSSVNKDKNQSTFTIISPDKTDYTIVVKQKAISLMEIDLLQHVFPNLKSVYLYMFNLRYEDSDTLNAKKVANTISSIDMTFNTLPADISKLIMYIFDNYGENLERLTVKKGGDIIKKDKKWEAPSEEIVNYGKKLLEHNYSLPNLKTVDISHFYQCFPMAEFVKCLSQSSCALKHVSLIGVAEANPLVLHLKNVAKKSLKSLALDTYEYPNLQNLQDFPLESLSLRWGDSTVIDIVSVLKAFPSLKKLELGYDMDFLHLKESEDELNQPSVLESLTLCHAIIDKDVLEKLAHFMPNLHDLKLSNCKFGTSRISMEEALSLEKFHLQQLILENCSLYSSKKDNIEKRVINKLNIAINSRSNYSAEITSKNQASMAKFESISNVDNEFSYCCFNENASRPTNTLKILLKSIKSVKFDSMGFKGVTFTSDGSDYGDLDESFMNPNTASMEINEKESGFQETSNKNVEKRSDEKVNHDEDEKEYDENDSIEEKNDTKEGGDEDRDEIDESDDGEESISQKEEKEDVDDGNDTETYFSAVETKRVEKVQEVDDDFTNSEGADSSSAESEEEEEEEEDLSRRRSLRVRNVSVYINKRELRKRKRVLYNSDISSEESSEEHSDADDKIIDRDAKRTRTLVKKTRLDRSIIRLYPSKSHPGYYR</sequence>
<dbReference type="SUPFAM" id="SSF52047">
    <property type="entry name" value="RNI-like"/>
    <property type="match status" value="1"/>
</dbReference>
<feature type="compositionally biased region" description="Acidic residues" evidence="1">
    <location>
        <begin position="555"/>
        <end position="570"/>
    </location>
</feature>
<dbReference type="Gene3D" id="3.80.10.10">
    <property type="entry name" value="Ribonuclease Inhibitor"/>
    <property type="match status" value="1"/>
</dbReference>
<accession>A0A0B7N8A9</accession>
<dbReference type="EMBL" id="LN726728">
    <property type="protein sequence ID" value="CEP11658.1"/>
    <property type="molecule type" value="Genomic_DNA"/>
</dbReference>
<dbReference type="Proteomes" id="UP000054107">
    <property type="component" value="Unassembled WGS sequence"/>
</dbReference>